<evidence type="ECO:0000313" key="9">
    <source>
        <dbReference type="EMBL" id="PSK85737.1"/>
    </source>
</evidence>
<dbReference type="Gene3D" id="3.40.50.1000">
    <property type="entry name" value="HAD superfamily/HAD-like"/>
    <property type="match status" value="1"/>
</dbReference>
<dbReference type="SFLD" id="SFLDS00003">
    <property type="entry name" value="Haloacid_Dehalogenase"/>
    <property type="match status" value="1"/>
</dbReference>
<evidence type="ECO:0000256" key="4">
    <source>
        <dbReference type="ARBA" id="ARBA00022723"/>
    </source>
</evidence>
<keyword evidence="11" id="KW-1185">Reference proteome</keyword>
<protein>
    <submittedName>
        <fullName evidence="9">3-deoxy-D-manno-octulosonate 8-phosphate phosphatase (KDO 8-P phosphatase)</fullName>
    </submittedName>
    <submittedName>
        <fullName evidence="8">Acylneuraminate cytidylyltransferase</fullName>
    </submittedName>
</protein>
<gene>
    <name evidence="9" type="ORF">CLV93_101708</name>
    <name evidence="8" type="ORF">JCM18694_06020</name>
</gene>
<evidence type="ECO:0000313" key="8">
    <source>
        <dbReference type="EMBL" id="GET20356.1"/>
    </source>
</evidence>
<keyword evidence="6 7" id="KW-0460">Magnesium</keyword>
<reference evidence="8 11" key="2">
    <citation type="submission" date="2019-10" db="EMBL/GenBank/DDBJ databases">
        <title>Prolixibacter strains distinguished by the presence of nitrate reductase genes were adept at nitrate-dependent anaerobic corrosion of metallic iron and carbon steel.</title>
        <authorList>
            <person name="Iino T."/>
            <person name="Shono N."/>
            <person name="Ito K."/>
            <person name="Nakamura R."/>
            <person name="Sueoka K."/>
            <person name="Harayama S."/>
            <person name="Ohkuma M."/>
        </authorList>
    </citation>
    <scope>NUCLEOTIDE SEQUENCE [LARGE SCALE GENOMIC DNA]</scope>
    <source>
        <strain evidence="8 11">MIC1-1</strain>
    </source>
</reference>
<dbReference type="GO" id="GO:0008781">
    <property type="term" value="F:N-acylneuraminate cytidylyltransferase activity"/>
    <property type="evidence" value="ECO:0007669"/>
    <property type="project" value="TreeGrafter"/>
</dbReference>
<keyword evidence="8" id="KW-0808">Transferase</keyword>
<feature type="binding site" evidence="7">
    <location>
        <position position="16"/>
    </location>
    <ligand>
        <name>substrate</name>
    </ligand>
</feature>
<evidence type="ECO:0000256" key="7">
    <source>
        <dbReference type="PIRSR" id="PIRSR006118-2"/>
    </source>
</evidence>
<dbReference type="EMBL" id="BLAU01000001">
    <property type="protein sequence ID" value="GET20356.1"/>
    <property type="molecule type" value="Genomic_DNA"/>
</dbReference>
<dbReference type="EMBL" id="PYGC01000001">
    <property type="protein sequence ID" value="PSK85737.1"/>
    <property type="molecule type" value="Genomic_DNA"/>
</dbReference>
<evidence type="ECO:0000256" key="6">
    <source>
        <dbReference type="ARBA" id="ARBA00022842"/>
    </source>
</evidence>
<feature type="binding site" evidence="7">
    <location>
        <position position="14"/>
    </location>
    <ligand>
        <name>Mg(2+)</name>
        <dbReference type="ChEBI" id="CHEBI:18420"/>
    </ligand>
</feature>
<keyword evidence="4 7" id="KW-0479">Metal-binding</keyword>
<dbReference type="PANTHER" id="PTHR21485:SF3">
    <property type="entry name" value="N-ACYLNEURAMINATE CYTIDYLYLTRANSFERASE"/>
    <property type="match status" value="1"/>
</dbReference>
<name>A0A2P8CLA9_9BACT</name>
<dbReference type="InterPro" id="IPR036412">
    <property type="entry name" value="HAD-like_sf"/>
</dbReference>
<evidence type="ECO:0000313" key="10">
    <source>
        <dbReference type="Proteomes" id="UP000240621"/>
    </source>
</evidence>
<comment type="similarity">
    <text evidence="2">Belongs to the KdsC family.</text>
</comment>
<keyword evidence="8" id="KW-0548">Nucleotidyltransferase</keyword>
<dbReference type="FunFam" id="3.40.50.1000:FF:000029">
    <property type="entry name" value="3-deoxy-D-manno-octulosonate 8-phosphate phosphatase KdsC"/>
    <property type="match status" value="1"/>
</dbReference>
<evidence type="ECO:0000256" key="2">
    <source>
        <dbReference type="ARBA" id="ARBA00005893"/>
    </source>
</evidence>
<evidence type="ECO:0000313" key="11">
    <source>
        <dbReference type="Proteomes" id="UP000396862"/>
    </source>
</evidence>
<dbReference type="RefSeq" id="WP_106540751.1">
    <property type="nucleotide sequence ID" value="NZ_BLAU01000001.1"/>
</dbReference>
<evidence type="ECO:0000256" key="5">
    <source>
        <dbReference type="ARBA" id="ARBA00022801"/>
    </source>
</evidence>
<dbReference type="GO" id="GO:0046872">
    <property type="term" value="F:metal ion binding"/>
    <property type="evidence" value="ECO:0007669"/>
    <property type="project" value="UniProtKB-KW"/>
</dbReference>
<accession>A0A2P8CLA9</accession>
<dbReference type="PANTHER" id="PTHR21485">
    <property type="entry name" value="HAD SUPERFAMILY MEMBERS CMAS AND KDSC"/>
    <property type="match status" value="1"/>
</dbReference>
<dbReference type="InterPro" id="IPR023214">
    <property type="entry name" value="HAD_sf"/>
</dbReference>
<feature type="binding site" evidence="7">
    <location>
        <position position="107"/>
    </location>
    <ligand>
        <name>Mg(2+)</name>
        <dbReference type="ChEBI" id="CHEBI:18420"/>
    </ligand>
</feature>
<dbReference type="OrthoDB" id="9805604at2"/>
<reference evidence="9 10" key="1">
    <citation type="submission" date="2018-03" db="EMBL/GenBank/DDBJ databases">
        <title>Genomic Encyclopedia of Archaeal and Bacterial Type Strains, Phase II (KMG-II): from individual species to whole genera.</title>
        <authorList>
            <person name="Goeker M."/>
        </authorList>
    </citation>
    <scope>NUCLEOTIDE SEQUENCE [LARGE SCALE GENOMIC DNA]</scope>
    <source>
        <strain evidence="9 10">DSM 27267</strain>
    </source>
</reference>
<dbReference type="AlphaFoldDB" id="A0A2P8CLA9"/>
<proteinExistence type="inferred from homology"/>
<dbReference type="Pfam" id="PF08282">
    <property type="entry name" value="Hydrolase_3"/>
    <property type="match status" value="1"/>
</dbReference>
<sequence>MCASRRLPKLVLTDIDGVWTDGGMYYTENGDELKKFNTSDSAGVIFCRMLDIPVGIVTGEDTRLVERRAEKLKIDYLFKGVRNKRRIVEELLGKLNLEWDDLAYIGDDINDIDVLKDAGFSAAPSDAPEYVKEYTSIELSKKGGDGVFREFVEKILGKEGVNQAIERFRELMASR</sequence>
<comment type="caution">
    <text evidence="9">The sequence shown here is derived from an EMBL/GenBank/DDBJ whole genome shotgun (WGS) entry which is preliminary data.</text>
</comment>
<dbReference type="GO" id="GO:0016788">
    <property type="term" value="F:hydrolase activity, acting on ester bonds"/>
    <property type="evidence" value="ECO:0007669"/>
    <property type="project" value="InterPro"/>
</dbReference>
<comment type="cofactor">
    <cofactor evidence="1 7">
        <name>Mg(2+)</name>
        <dbReference type="ChEBI" id="CHEBI:18420"/>
    </cofactor>
</comment>
<dbReference type="SFLD" id="SFLDG01136">
    <property type="entry name" value="C1.6:_Phosphoserine_Phosphatas"/>
    <property type="match status" value="1"/>
</dbReference>
<evidence type="ECO:0000256" key="1">
    <source>
        <dbReference type="ARBA" id="ARBA00001946"/>
    </source>
</evidence>
<dbReference type="InterPro" id="IPR010023">
    <property type="entry name" value="KdsC_fam"/>
</dbReference>
<dbReference type="Proteomes" id="UP000240621">
    <property type="component" value="Unassembled WGS sequence"/>
</dbReference>
<keyword evidence="5" id="KW-0378">Hydrolase</keyword>
<organism evidence="9 10">
    <name type="scientific">Prolixibacter denitrificans</name>
    <dbReference type="NCBI Taxonomy" id="1541063"/>
    <lineage>
        <taxon>Bacteria</taxon>
        <taxon>Pseudomonadati</taxon>
        <taxon>Bacteroidota</taxon>
        <taxon>Bacteroidia</taxon>
        <taxon>Marinilabiliales</taxon>
        <taxon>Prolixibacteraceae</taxon>
        <taxon>Prolixibacter</taxon>
    </lineage>
</organism>
<dbReference type="InterPro" id="IPR050793">
    <property type="entry name" value="CMP-NeuNAc_synthase"/>
</dbReference>
<dbReference type="SFLD" id="SFLDG01138">
    <property type="entry name" value="C1.6.2:_Deoxy-d-mannose-octulo"/>
    <property type="match status" value="1"/>
</dbReference>
<comment type="subunit">
    <text evidence="3">Homotetramer.</text>
</comment>
<dbReference type="Proteomes" id="UP000396862">
    <property type="component" value="Unassembled WGS sequence"/>
</dbReference>
<dbReference type="PIRSF" id="PIRSF006118">
    <property type="entry name" value="KDO8-P_Ptase"/>
    <property type="match status" value="1"/>
</dbReference>
<evidence type="ECO:0000256" key="3">
    <source>
        <dbReference type="ARBA" id="ARBA00011881"/>
    </source>
</evidence>
<dbReference type="NCBIfam" id="TIGR01670">
    <property type="entry name" value="KdsC-phosphatas"/>
    <property type="match status" value="1"/>
</dbReference>
<dbReference type="SUPFAM" id="SSF56784">
    <property type="entry name" value="HAD-like"/>
    <property type="match status" value="1"/>
</dbReference>